<dbReference type="GO" id="GO:0016787">
    <property type="term" value="F:hydrolase activity"/>
    <property type="evidence" value="ECO:0007669"/>
    <property type="project" value="UniProtKB-KW"/>
</dbReference>
<dbReference type="GO" id="GO:0016740">
    <property type="term" value="F:transferase activity"/>
    <property type="evidence" value="ECO:0007669"/>
    <property type="project" value="UniProtKB-KW"/>
</dbReference>
<dbReference type="Proteomes" id="UP000397656">
    <property type="component" value="Chromosome 2"/>
</dbReference>
<evidence type="ECO:0000256" key="4">
    <source>
        <dbReference type="ARBA" id="ARBA00022837"/>
    </source>
</evidence>
<dbReference type="GO" id="GO:0046872">
    <property type="term" value="F:metal ion binding"/>
    <property type="evidence" value="ECO:0007669"/>
    <property type="project" value="UniProtKB-KW"/>
</dbReference>
<accession>A0A643FKB7</accession>
<evidence type="ECO:0000313" key="7">
    <source>
        <dbReference type="Proteomes" id="UP000397656"/>
    </source>
</evidence>
<evidence type="ECO:0000259" key="5">
    <source>
        <dbReference type="Pfam" id="PF00884"/>
    </source>
</evidence>
<evidence type="ECO:0000256" key="2">
    <source>
        <dbReference type="ARBA" id="ARBA00022723"/>
    </source>
</evidence>
<dbReference type="GeneID" id="98404446"/>
<keyword evidence="4" id="KW-0106">Calcium</keyword>
<dbReference type="RefSeq" id="WP_150992290.1">
    <property type="nucleotide sequence ID" value="NZ_CP062804.1"/>
</dbReference>
<feature type="domain" description="Sulfatase N-terminal" evidence="5">
    <location>
        <begin position="50"/>
        <end position="158"/>
    </location>
</feature>
<dbReference type="InterPro" id="IPR050738">
    <property type="entry name" value="Sulfatase"/>
</dbReference>
<protein>
    <submittedName>
        <fullName evidence="6">Sulfatase-like hydrolase/transferase</fullName>
    </submittedName>
</protein>
<dbReference type="PANTHER" id="PTHR42693">
    <property type="entry name" value="ARYLSULFATASE FAMILY MEMBER"/>
    <property type="match status" value="1"/>
</dbReference>
<name>A0A643FKB7_9BURK</name>
<evidence type="ECO:0000256" key="3">
    <source>
        <dbReference type="ARBA" id="ARBA00022801"/>
    </source>
</evidence>
<keyword evidence="6" id="KW-0808">Transferase</keyword>
<dbReference type="InterPro" id="IPR024607">
    <property type="entry name" value="Sulfatase_CS"/>
</dbReference>
<dbReference type="PROSITE" id="PS00523">
    <property type="entry name" value="SULFATASE_1"/>
    <property type="match status" value="1"/>
</dbReference>
<dbReference type="InterPro" id="IPR017850">
    <property type="entry name" value="Alkaline_phosphatase_core_sf"/>
</dbReference>
<comment type="similarity">
    <text evidence="1">Belongs to the sulfatase family.</text>
</comment>
<dbReference type="Gene3D" id="3.40.720.10">
    <property type="entry name" value="Alkaline Phosphatase, subunit A"/>
    <property type="match status" value="1"/>
</dbReference>
<evidence type="ECO:0000256" key="1">
    <source>
        <dbReference type="ARBA" id="ARBA00008779"/>
    </source>
</evidence>
<dbReference type="EMBL" id="CP062804">
    <property type="protein sequence ID" value="QOT80904.1"/>
    <property type="molecule type" value="Genomic_DNA"/>
</dbReference>
<sequence>MNRLRKRLATALCLALSCAATGFGWAASNEEQPGDTPPVVPLLHAPAGAPNVVVVLLDDVGFGAASTFGGPVKTPAMDGLAREGLSYNRFHTTAVCSPTRASLLTGRNPHAAGVGAVLNSPSSYPGYRGVLQKDSATIAELLRQQGYSTAAFGKWHLTPCIDRGHR</sequence>
<dbReference type="SUPFAM" id="SSF53649">
    <property type="entry name" value="Alkaline phosphatase-like"/>
    <property type="match status" value="1"/>
</dbReference>
<keyword evidence="2" id="KW-0479">Metal-binding</keyword>
<dbReference type="PANTHER" id="PTHR42693:SF43">
    <property type="entry name" value="BLL2667 PROTEIN"/>
    <property type="match status" value="1"/>
</dbReference>
<keyword evidence="3 6" id="KW-0378">Hydrolase</keyword>
<dbReference type="AlphaFoldDB" id="A0A643FKB7"/>
<gene>
    <name evidence="6" type="ORF">F7R26_026230</name>
</gene>
<dbReference type="InterPro" id="IPR000917">
    <property type="entry name" value="Sulfatase_N"/>
</dbReference>
<dbReference type="PROSITE" id="PS51257">
    <property type="entry name" value="PROKAR_LIPOPROTEIN"/>
    <property type="match status" value="1"/>
</dbReference>
<reference evidence="6 7" key="1">
    <citation type="submission" date="2020-10" db="EMBL/GenBank/DDBJ databases">
        <title>Complete genome sequence of Cupriavidus basilensis CCUG 49340T.</title>
        <authorList>
            <person name="Salva-Serra F."/>
            <person name="Donoso R.A."/>
            <person name="Cho K.H."/>
            <person name="Yoo J.A."/>
            <person name="Lee K."/>
            <person name="Yoon S.-H."/>
            <person name="Perez-Pantoja D."/>
            <person name="Moore E.R.B."/>
        </authorList>
    </citation>
    <scope>NUCLEOTIDE SEQUENCE [LARGE SCALE GENOMIC DNA]</scope>
    <source>
        <strain evidence="7">CCUG 49340</strain>
    </source>
</reference>
<dbReference type="Pfam" id="PF00884">
    <property type="entry name" value="Sulfatase"/>
    <property type="match status" value="1"/>
</dbReference>
<proteinExistence type="inferred from homology"/>
<evidence type="ECO:0000313" key="6">
    <source>
        <dbReference type="EMBL" id="QOT80904.1"/>
    </source>
</evidence>
<organism evidence="6 7">
    <name type="scientific">Cupriavidus basilensis</name>
    <dbReference type="NCBI Taxonomy" id="68895"/>
    <lineage>
        <taxon>Bacteria</taxon>
        <taxon>Pseudomonadati</taxon>
        <taxon>Pseudomonadota</taxon>
        <taxon>Betaproteobacteria</taxon>
        <taxon>Burkholderiales</taxon>
        <taxon>Burkholderiaceae</taxon>
        <taxon>Cupriavidus</taxon>
    </lineage>
</organism>